<dbReference type="Pfam" id="PF00111">
    <property type="entry name" value="Fer2"/>
    <property type="match status" value="1"/>
</dbReference>
<keyword evidence="5" id="KW-0411">Iron-sulfur</keyword>
<evidence type="ECO:0000256" key="4">
    <source>
        <dbReference type="ARBA" id="ARBA00023004"/>
    </source>
</evidence>
<dbReference type="InterPro" id="IPR001041">
    <property type="entry name" value="2Fe-2S_ferredoxin-type"/>
</dbReference>
<evidence type="ECO:0000256" key="2">
    <source>
        <dbReference type="ARBA" id="ARBA00022714"/>
    </source>
</evidence>
<accession>A0A0G3EJE8</accession>
<reference evidence="8 9" key="2">
    <citation type="journal article" date="2016" name="ISME J.">
        <title>Characterization of the first cultured representative of Verrucomicrobia subdivision 5 indicates the proposal of a novel phylum.</title>
        <authorList>
            <person name="Spring S."/>
            <person name="Bunk B."/>
            <person name="Sproer C."/>
            <person name="Schumann P."/>
            <person name="Rohde M."/>
            <person name="Tindall B.J."/>
            <person name="Klenk H.P."/>
        </authorList>
    </citation>
    <scope>NUCLEOTIDE SEQUENCE [LARGE SCALE GENOMIC DNA]</scope>
    <source>
        <strain evidence="8 9">L21-Fru-AB</strain>
    </source>
</reference>
<keyword evidence="4" id="KW-0408">Iron</keyword>
<dbReference type="Proteomes" id="UP000035268">
    <property type="component" value="Chromosome"/>
</dbReference>
<dbReference type="EMBL" id="CP010904">
    <property type="protein sequence ID" value="AKJ64905.1"/>
    <property type="molecule type" value="Genomic_DNA"/>
</dbReference>
<evidence type="ECO:0000313" key="8">
    <source>
        <dbReference type="EMBL" id="AKJ64905.1"/>
    </source>
</evidence>
<dbReference type="STRING" id="1307763.L21SP4_01662"/>
<feature type="domain" description="2Fe-2S ferredoxin-type" evidence="7">
    <location>
        <begin position="4"/>
        <end position="106"/>
    </location>
</feature>
<sequence>MAVHKVRYEPSGTEVRIDPASAPFSGTGEPGSLLDIALANGVEMEHGCGGMGACGMCAVKILAGAENLTAPDEDERDTLRTFGKGGAMRLACQAIVKGDVEVRVQT</sequence>
<dbReference type="KEGG" id="vbl:L21SP4_01662"/>
<name>A0A0G3EJE8_9BACT</name>
<dbReference type="AlphaFoldDB" id="A0A0G3EJE8"/>
<comment type="cofactor">
    <cofactor evidence="6">
        <name>[2Fe-2S] cluster</name>
        <dbReference type="ChEBI" id="CHEBI:190135"/>
    </cofactor>
</comment>
<dbReference type="OrthoDB" id="9799640at2"/>
<dbReference type="GO" id="GO:0009055">
    <property type="term" value="F:electron transfer activity"/>
    <property type="evidence" value="ECO:0007669"/>
    <property type="project" value="TreeGrafter"/>
</dbReference>
<evidence type="ECO:0000256" key="5">
    <source>
        <dbReference type="ARBA" id="ARBA00023014"/>
    </source>
</evidence>
<keyword evidence="2" id="KW-0001">2Fe-2S</keyword>
<evidence type="ECO:0000313" key="9">
    <source>
        <dbReference type="Proteomes" id="UP000035268"/>
    </source>
</evidence>
<dbReference type="PROSITE" id="PS51085">
    <property type="entry name" value="2FE2S_FER_2"/>
    <property type="match status" value="1"/>
</dbReference>
<proteinExistence type="inferred from homology"/>
<protein>
    <submittedName>
        <fullName evidence="8">2Fe-2S ferredoxin-5</fullName>
    </submittedName>
</protein>
<dbReference type="Gene3D" id="3.10.20.30">
    <property type="match status" value="1"/>
</dbReference>
<organism evidence="8 9">
    <name type="scientific">Kiritimatiella glycovorans</name>
    <dbReference type="NCBI Taxonomy" id="1307763"/>
    <lineage>
        <taxon>Bacteria</taxon>
        <taxon>Pseudomonadati</taxon>
        <taxon>Kiritimatiellota</taxon>
        <taxon>Kiritimatiellia</taxon>
        <taxon>Kiritimatiellales</taxon>
        <taxon>Kiritimatiellaceae</taxon>
        <taxon>Kiritimatiella</taxon>
    </lineage>
</organism>
<dbReference type="InterPro" id="IPR036010">
    <property type="entry name" value="2Fe-2S_ferredoxin-like_sf"/>
</dbReference>
<keyword evidence="3" id="KW-0479">Metal-binding</keyword>
<dbReference type="RefSeq" id="WP_052882188.1">
    <property type="nucleotide sequence ID" value="NZ_CP010904.1"/>
</dbReference>
<dbReference type="GO" id="GO:0140647">
    <property type="term" value="P:P450-containing electron transport chain"/>
    <property type="evidence" value="ECO:0007669"/>
    <property type="project" value="InterPro"/>
</dbReference>
<evidence type="ECO:0000256" key="6">
    <source>
        <dbReference type="ARBA" id="ARBA00034078"/>
    </source>
</evidence>
<keyword evidence="9" id="KW-1185">Reference proteome</keyword>
<dbReference type="GO" id="GO:0046872">
    <property type="term" value="F:metal ion binding"/>
    <property type="evidence" value="ECO:0007669"/>
    <property type="project" value="UniProtKB-KW"/>
</dbReference>
<reference evidence="9" key="1">
    <citation type="submission" date="2015-02" db="EMBL/GenBank/DDBJ databases">
        <title>Description and complete genome sequence of the first cultured representative of the subdivision 5 of the Verrucomicrobia phylum.</title>
        <authorList>
            <person name="Spring S."/>
            <person name="Bunk B."/>
            <person name="Sproer C."/>
            <person name="Klenk H.-P."/>
        </authorList>
    </citation>
    <scope>NUCLEOTIDE SEQUENCE [LARGE SCALE GENOMIC DNA]</scope>
    <source>
        <strain evidence="9">L21-Fru-AB</strain>
    </source>
</reference>
<dbReference type="PANTHER" id="PTHR23426:SF65">
    <property type="entry name" value="FERREDOXIN-2, MITOCHONDRIAL"/>
    <property type="match status" value="1"/>
</dbReference>
<evidence type="ECO:0000256" key="1">
    <source>
        <dbReference type="ARBA" id="ARBA00010914"/>
    </source>
</evidence>
<gene>
    <name evidence="8" type="primary">fdx5</name>
    <name evidence="8" type="ORF">L21SP4_01662</name>
</gene>
<evidence type="ECO:0000256" key="3">
    <source>
        <dbReference type="ARBA" id="ARBA00022723"/>
    </source>
</evidence>
<dbReference type="GO" id="GO:0051537">
    <property type="term" value="F:2 iron, 2 sulfur cluster binding"/>
    <property type="evidence" value="ECO:0007669"/>
    <property type="project" value="UniProtKB-KW"/>
</dbReference>
<dbReference type="InterPro" id="IPR001055">
    <property type="entry name" value="Adrenodoxin-like"/>
</dbReference>
<comment type="similarity">
    <text evidence="1">Belongs to the adrenodoxin/putidaredoxin family.</text>
</comment>
<evidence type="ECO:0000259" key="7">
    <source>
        <dbReference type="PROSITE" id="PS51085"/>
    </source>
</evidence>
<dbReference type="SUPFAM" id="SSF54292">
    <property type="entry name" value="2Fe-2S ferredoxin-like"/>
    <property type="match status" value="1"/>
</dbReference>
<dbReference type="PANTHER" id="PTHR23426">
    <property type="entry name" value="FERREDOXIN/ADRENODOXIN"/>
    <property type="match status" value="1"/>
</dbReference>
<dbReference type="InterPro" id="IPR012675">
    <property type="entry name" value="Beta-grasp_dom_sf"/>
</dbReference>